<organism evidence="1 2">
    <name type="scientific">[Clostridium] methylpentosum DSM 5476</name>
    <dbReference type="NCBI Taxonomy" id="537013"/>
    <lineage>
        <taxon>Bacteria</taxon>
        <taxon>Bacillati</taxon>
        <taxon>Bacillota</taxon>
        <taxon>Clostridia</taxon>
        <taxon>Eubacteriales</taxon>
        <taxon>Oscillospiraceae</taxon>
        <taxon>Oscillospiraceae incertae sedis</taxon>
    </lineage>
</organism>
<dbReference type="STRING" id="537013.CLOSTMETH_01861"/>
<accession>C0EDD4</accession>
<evidence type="ECO:0000313" key="1">
    <source>
        <dbReference type="EMBL" id="EEG30520.1"/>
    </source>
</evidence>
<sequence>MDENGISIHAPLVGSDSDRAKLISRGGISIHAPLVGSDRLCWYHPSKRSNFNPRSPCGERLEVSGKMTKGETFQSTLPLWGATPGTRPVIPHPKYFNPRSPCGERQQKCINYIFVIQNLYAFYTKHFN</sequence>
<gene>
    <name evidence="1" type="ORF">CLOSTMETH_01861</name>
</gene>
<protein>
    <submittedName>
        <fullName evidence="1">Uncharacterized protein</fullName>
    </submittedName>
</protein>
<proteinExistence type="predicted"/>
<reference evidence="1 2" key="1">
    <citation type="submission" date="2009-01" db="EMBL/GenBank/DDBJ databases">
        <authorList>
            <person name="Fulton L."/>
            <person name="Clifton S."/>
            <person name="Fulton B."/>
            <person name="Xu J."/>
            <person name="Minx P."/>
            <person name="Pepin K.H."/>
            <person name="Johnson M."/>
            <person name="Bhonagiri V."/>
            <person name="Nash W.E."/>
            <person name="Mardis E.R."/>
            <person name="Wilson R.K."/>
        </authorList>
    </citation>
    <scope>NUCLEOTIDE SEQUENCE [LARGE SCALE GENOMIC DNA]</scope>
    <source>
        <strain evidence="1 2">DSM 5476</strain>
    </source>
</reference>
<name>C0EDD4_9FIRM</name>
<dbReference type="HOGENOM" id="CLU_1955797_0_0_9"/>
<comment type="caution">
    <text evidence="1">The sequence shown here is derived from an EMBL/GenBank/DDBJ whole genome shotgun (WGS) entry which is preliminary data.</text>
</comment>
<reference evidence="1 2" key="2">
    <citation type="submission" date="2009-02" db="EMBL/GenBank/DDBJ databases">
        <title>Draft genome sequence of Clostridium methylpentosum (DSM 5476).</title>
        <authorList>
            <person name="Sudarsanam P."/>
            <person name="Ley R."/>
            <person name="Guruge J."/>
            <person name="Turnbaugh P.J."/>
            <person name="Mahowald M."/>
            <person name="Liep D."/>
            <person name="Gordon J."/>
        </authorList>
    </citation>
    <scope>NUCLEOTIDE SEQUENCE [LARGE SCALE GENOMIC DNA]</scope>
    <source>
        <strain evidence="1 2">DSM 5476</strain>
    </source>
</reference>
<dbReference type="EMBL" id="ACEC01000061">
    <property type="protein sequence ID" value="EEG30520.1"/>
    <property type="molecule type" value="Genomic_DNA"/>
</dbReference>
<dbReference type="Proteomes" id="UP000003340">
    <property type="component" value="Unassembled WGS sequence"/>
</dbReference>
<dbReference type="AlphaFoldDB" id="C0EDD4"/>
<dbReference type="eggNOG" id="ENOG5033791">
    <property type="taxonomic scope" value="Bacteria"/>
</dbReference>
<dbReference type="AntiFam" id="ANF00272">
    <property type="entry name" value="Translation of CRISPR region"/>
</dbReference>
<evidence type="ECO:0000313" key="2">
    <source>
        <dbReference type="Proteomes" id="UP000003340"/>
    </source>
</evidence>
<keyword evidence="2" id="KW-1185">Reference proteome</keyword>